<protein>
    <recommendedName>
        <fullName evidence="1">LPS-assembly protein LptD</fullName>
    </recommendedName>
</protein>
<reference evidence="4 5" key="1">
    <citation type="submission" date="2018-12" db="EMBL/GenBank/DDBJ databases">
        <title>bacterium Hansschlegelia zhihuaiae S113.</title>
        <authorList>
            <person name="He J."/>
        </authorList>
    </citation>
    <scope>NUCLEOTIDE SEQUENCE [LARGE SCALE GENOMIC DNA]</scope>
    <source>
        <strain evidence="4 5">S 113</strain>
    </source>
</reference>
<evidence type="ECO:0000313" key="4">
    <source>
        <dbReference type="EMBL" id="RXF74768.1"/>
    </source>
</evidence>
<evidence type="ECO:0000256" key="1">
    <source>
        <dbReference type="HAMAP-Rule" id="MF_01411"/>
    </source>
</evidence>
<keyword evidence="1" id="KW-0472">Membrane</keyword>
<keyword evidence="1" id="KW-0732">Signal</keyword>
<evidence type="ECO:0000259" key="3">
    <source>
        <dbReference type="Pfam" id="PF04453"/>
    </source>
</evidence>
<evidence type="ECO:0000256" key="2">
    <source>
        <dbReference type="SAM" id="MobiDB-lite"/>
    </source>
</evidence>
<dbReference type="GO" id="GO:1990351">
    <property type="term" value="C:transporter complex"/>
    <property type="evidence" value="ECO:0007669"/>
    <property type="project" value="TreeGrafter"/>
</dbReference>
<dbReference type="PANTHER" id="PTHR30189">
    <property type="entry name" value="LPS-ASSEMBLY PROTEIN"/>
    <property type="match status" value="1"/>
</dbReference>
<dbReference type="GO" id="GO:0043165">
    <property type="term" value="P:Gram-negative-bacterium-type cell outer membrane assembly"/>
    <property type="evidence" value="ECO:0007669"/>
    <property type="project" value="UniProtKB-UniRule"/>
</dbReference>
<dbReference type="InterPro" id="IPR050218">
    <property type="entry name" value="LptD"/>
</dbReference>
<comment type="caution">
    <text evidence="4">The sequence shown here is derived from an EMBL/GenBank/DDBJ whole genome shotgun (WGS) entry which is preliminary data.</text>
</comment>
<dbReference type="GO" id="GO:0009279">
    <property type="term" value="C:cell outer membrane"/>
    <property type="evidence" value="ECO:0007669"/>
    <property type="project" value="UniProtKB-SubCell"/>
</dbReference>
<dbReference type="InterPro" id="IPR020889">
    <property type="entry name" value="LipoPS_assembly_LptD"/>
</dbReference>
<organism evidence="4 5">
    <name type="scientific">Hansschlegelia zhihuaiae</name>
    <dbReference type="NCBI Taxonomy" id="405005"/>
    <lineage>
        <taxon>Bacteria</taxon>
        <taxon>Pseudomonadati</taxon>
        <taxon>Pseudomonadota</taxon>
        <taxon>Alphaproteobacteria</taxon>
        <taxon>Hyphomicrobiales</taxon>
        <taxon>Methylopilaceae</taxon>
        <taxon>Hansschlegelia</taxon>
    </lineage>
</organism>
<keyword evidence="5" id="KW-1185">Reference proteome</keyword>
<dbReference type="PANTHER" id="PTHR30189:SF1">
    <property type="entry name" value="LPS-ASSEMBLY PROTEIN LPTD"/>
    <property type="match status" value="1"/>
</dbReference>
<accession>A0A4Q0MM24</accession>
<gene>
    <name evidence="1" type="primary">lptD</name>
    <name evidence="4" type="ORF">EK403_05165</name>
</gene>
<feature type="region of interest" description="Disordered" evidence="2">
    <location>
        <begin position="825"/>
        <end position="852"/>
    </location>
</feature>
<dbReference type="EMBL" id="RYFI01000003">
    <property type="protein sequence ID" value="RXF74768.1"/>
    <property type="molecule type" value="Genomic_DNA"/>
</dbReference>
<name>A0A4Q0MM24_9HYPH</name>
<comment type="subcellular location">
    <subcellularLocation>
        <location evidence="1">Cell outer membrane</location>
    </subcellularLocation>
</comment>
<comment type="caution">
    <text evidence="1">Lacks conserved residue(s) required for the propagation of feature annotation.</text>
</comment>
<comment type="similarity">
    <text evidence="1">Belongs to the LptD family.</text>
</comment>
<dbReference type="OrthoDB" id="9760225at2"/>
<dbReference type="InterPro" id="IPR007543">
    <property type="entry name" value="LptD_C"/>
</dbReference>
<comment type="function">
    <text evidence="1">Involved in the assembly of lipopolysaccharide (LPS) at the surface of the outer membrane.</text>
</comment>
<dbReference type="Pfam" id="PF04453">
    <property type="entry name" value="LptD"/>
    <property type="match status" value="1"/>
</dbReference>
<feature type="signal peptide" evidence="1">
    <location>
        <begin position="1"/>
        <end position="33"/>
    </location>
</feature>
<dbReference type="Proteomes" id="UP000289708">
    <property type="component" value="Unassembled WGS sequence"/>
</dbReference>
<proteinExistence type="inferred from homology"/>
<dbReference type="RefSeq" id="WP_128776419.1">
    <property type="nucleotide sequence ID" value="NZ_RYFI01000003.1"/>
</dbReference>
<dbReference type="AlphaFoldDB" id="A0A4Q0MM24"/>
<feature type="compositionally biased region" description="Low complexity" evidence="2">
    <location>
        <begin position="825"/>
        <end position="834"/>
    </location>
</feature>
<dbReference type="GO" id="GO:0015920">
    <property type="term" value="P:lipopolysaccharide transport"/>
    <property type="evidence" value="ECO:0007669"/>
    <property type="project" value="InterPro"/>
</dbReference>
<sequence length="852" mass="95399" precursor="true">MTHDPRPVRPIRSAGARLSALLAATAMLTAAAAAQEAGIPPKDDLLPPRPPSFRDYGPKFMQPGAGKSGGAVDKRAMSAKDPNARMLMEARELVYDYNREVVTAVGAVDIYYDGRALQADRVSYDQKANKVRATGKVKLTERNGDVIYADSLDVTDDFRQGFIEPLRVETTNRTHLAAARGRRENGQLMVFDRGVYTACELCRDNPDKPPLWQVKAKRIIWREDEKTIYYEDATFELFGLPIAWLPFFSSPDPTVKRKSGVLAPSVSRSGDVGFLIETPYYWILSPTSDLTLAPVVSTKQGVMLKGEYRQQLMNGAYSIRAAGIHQLDTGTFDHKVPVFDGNGNRHQDAGLTIGPGDKKDRWAVSTQGEFDINEKWKWGWDVNAVSDKWIRSDYNLWGSRLDATSTLYLTGQGDRSFFELRGWQFYGMTRYDQQDRLPWVAPVLDYDYTFENPIAGGELSFSLNATNVYRQDSDYARYRTLRPRTDNALVGAEGTYSRISLDAQWRRRFIDPIGQVWTPFAFARGDLIYTDPQEDPRMGPFLDARQDALFRGMAGVGLEYRFPFIAETAMGAHQIEPIAQIILRPNESEIGKLPNEDAQSLLFDESTLFAWNKFSGYDRIEGGSRANVGGQYTFTSLSGATFNVLAGQSFHLAGRNSFDKLDATRTGVDTGLDEDSSDYVGGANFAPNKHLSFGSHIRLDDEGFKLRSAEFAARATFDRIQANVIYGRYDEQPLQGYDDIREGVLTGARLFVTPDVYVEGGARYNFDYKVFDRTQLGFGVNDIEQCLSLGFSYIREVDNDTDSVRVNDIDHKFLVRVDLRTLGSGSFSSRSKSSANDDQDMFGSTVASFPTR</sequence>
<keyword evidence="1" id="KW-0998">Cell outer membrane</keyword>
<dbReference type="HAMAP" id="MF_01411">
    <property type="entry name" value="LPS_assembly_LptD"/>
    <property type="match status" value="1"/>
</dbReference>
<evidence type="ECO:0000313" key="5">
    <source>
        <dbReference type="Proteomes" id="UP000289708"/>
    </source>
</evidence>
<feature type="domain" description="LptD C-terminal" evidence="3">
    <location>
        <begin position="359"/>
        <end position="732"/>
    </location>
</feature>
<feature type="chain" id="PRO_5021051777" description="LPS-assembly protein LptD" evidence="1">
    <location>
        <begin position="34"/>
        <end position="852"/>
    </location>
</feature>
<comment type="subunit">
    <text evidence="1">Component of the lipopolysaccharide transport and assembly complex.</text>
</comment>